<dbReference type="InParanoid" id="W2S300"/>
<feature type="domain" description="Peroxin/Ferlin" evidence="3">
    <location>
        <begin position="210"/>
        <end position="246"/>
    </location>
</feature>
<dbReference type="AlphaFoldDB" id="W2S300"/>
<feature type="compositionally biased region" description="Polar residues" evidence="2">
    <location>
        <begin position="98"/>
        <end position="110"/>
    </location>
</feature>
<accession>W2S300</accession>
<dbReference type="InterPro" id="IPR006614">
    <property type="entry name" value="Peroxin/Ferlin"/>
</dbReference>
<evidence type="ECO:0000313" key="4">
    <source>
        <dbReference type="EMBL" id="ETN42398.1"/>
    </source>
</evidence>
<dbReference type="STRING" id="1220924.W2S300"/>
<proteinExistence type="predicted"/>
<keyword evidence="5" id="KW-1185">Reference proteome</keyword>
<dbReference type="eggNOG" id="ENOG502S2MG">
    <property type="taxonomic scope" value="Eukaryota"/>
</dbReference>
<dbReference type="GeneID" id="19968891"/>
<dbReference type="HOGENOM" id="CLU_028361_2_1_1"/>
<evidence type="ECO:0000259" key="3">
    <source>
        <dbReference type="SMART" id="SM00694"/>
    </source>
</evidence>
<feature type="compositionally biased region" description="Basic and acidic residues" evidence="2">
    <location>
        <begin position="456"/>
        <end position="468"/>
    </location>
</feature>
<feature type="region of interest" description="Disordered" evidence="2">
    <location>
        <begin position="81"/>
        <end position="128"/>
    </location>
</feature>
<keyword evidence="1" id="KW-0175">Coiled coil</keyword>
<reference evidence="4 5" key="1">
    <citation type="submission" date="2013-03" db="EMBL/GenBank/DDBJ databases">
        <title>The Genome Sequence of Phialophora europaea CBS 101466.</title>
        <authorList>
            <consortium name="The Broad Institute Genomics Platform"/>
            <person name="Cuomo C."/>
            <person name="de Hoog S."/>
            <person name="Gorbushina A."/>
            <person name="Walker B."/>
            <person name="Young S.K."/>
            <person name="Zeng Q."/>
            <person name="Gargeya S."/>
            <person name="Fitzgerald M."/>
            <person name="Haas B."/>
            <person name="Abouelleil A."/>
            <person name="Allen A.W."/>
            <person name="Alvarado L."/>
            <person name="Arachchi H.M."/>
            <person name="Berlin A.M."/>
            <person name="Chapman S.B."/>
            <person name="Gainer-Dewar J."/>
            <person name="Goldberg J."/>
            <person name="Griggs A."/>
            <person name="Gujja S."/>
            <person name="Hansen M."/>
            <person name="Howarth C."/>
            <person name="Imamovic A."/>
            <person name="Ireland A."/>
            <person name="Larimer J."/>
            <person name="McCowan C."/>
            <person name="Murphy C."/>
            <person name="Pearson M."/>
            <person name="Poon T.W."/>
            <person name="Priest M."/>
            <person name="Roberts A."/>
            <person name="Saif S."/>
            <person name="Shea T."/>
            <person name="Sisk P."/>
            <person name="Sykes S."/>
            <person name="Wortman J."/>
            <person name="Nusbaum C."/>
            <person name="Birren B."/>
        </authorList>
    </citation>
    <scope>NUCLEOTIDE SEQUENCE [LARGE SCALE GENOMIC DNA]</scope>
    <source>
        <strain evidence="4 5">CBS 101466</strain>
    </source>
</reference>
<feature type="compositionally biased region" description="Basic and acidic residues" evidence="2">
    <location>
        <begin position="480"/>
        <end position="500"/>
    </location>
</feature>
<sequence length="522" mass="59416">MSDVFTNASRVPTADGAPDPYDHEINLVDTTVSETPIEATRTRTDSPTGSWRKIGIARIPTRSSVKKELVKRKYARYQENRYSKTSTVAEDGTHPSKDQASTGTPHNGVSETVDFARRDRGRAKEKYKKEHYRPEVAVDVLYENQRGSFLFGIPLYSHSSLLNFDPSPWVNKDFKDSPVNITNAQVPDPSWEWVWKTWYVDMSYDVDEEGWQYSFAFGRQTPWHGTHPWFHSFVRRRRWLRKRVKKHLHQPGAIKASNLSAAHRLNAEYFTIHPKRDQSPDSARPQSYLSAIPTDVEELPDEIKDIATLLKALRLAAIDREKIDIVKRFVKEASDELAYLGPHIPDITSFLVFQNSRKQLLAFLKKSAEEAQQHRDEHDAEEKPEGNAERERIDNLLAAVAEANKEITGLEYWSDRKHVLKTADPDKEVTQAIASIFDKPAPMPVKDDNPAGDIRGISDEAEVGRDPTLDAAKSVQEHGIMQREAKEERASKGKEPRRESEDDVVEADSPPRLGADQVFISD</sequence>
<dbReference type="Proteomes" id="UP000030752">
    <property type="component" value="Unassembled WGS sequence"/>
</dbReference>
<gene>
    <name evidence="4" type="ORF">HMPREF1541_01552</name>
</gene>
<dbReference type="PANTHER" id="PTHR23250:SF1">
    <property type="entry name" value="TECTONIN BETA-PROPELLER REPEAT-CONTAINING PROTEIN 1"/>
    <property type="match status" value="1"/>
</dbReference>
<dbReference type="GO" id="GO:0016020">
    <property type="term" value="C:membrane"/>
    <property type="evidence" value="ECO:0007669"/>
    <property type="project" value="InterPro"/>
</dbReference>
<dbReference type="RefSeq" id="XP_008714134.1">
    <property type="nucleotide sequence ID" value="XM_008715912.1"/>
</dbReference>
<organism evidence="4 5">
    <name type="scientific">Cyphellophora europaea (strain CBS 101466)</name>
    <name type="common">Phialophora europaea</name>
    <dbReference type="NCBI Taxonomy" id="1220924"/>
    <lineage>
        <taxon>Eukaryota</taxon>
        <taxon>Fungi</taxon>
        <taxon>Dikarya</taxon>
        <taxon>Ascomycota</taxon>
        <taxon>Pezizomycotina</taxon>
        <taxon>Eurotiomycetes</taxon>
        <taxon>Chaetothyriomycetidae</taxon>
        <taxon>Chaetothyriales</taxon>
        <taxon>Cyphellophoraceae</taxon>
        <taxon>Cyphellophora</taxon>
    </lineage>
</organism>
<name>W2S300_CYPE1</name>
<evidence type="ECO:0000256" key="1">
    <source>
        <dbReference type="SAM" id="Coils"/>
    </source>
</evidence>
<dbReference type="SMART" id="SM00694">
    <property type="entry name" value="DysFC"/>
    <property type="match status" value="1"/>
</dbReference>
<evidence type="ECO:0000256" key="2">
    <source>
        <dbReference type="SAM" id="MobiDB-lite"/>
    </source>
</evidence>
<protein>
    <recommendedName>
        <fullName evidence="3">Peroxin/Ferlin domain-containing protein</fullName>
    </recommendedName>
</protein>
<feature type="compositionally biased region" description="Basic and acidic residues" evidence="2">
    <location>
        <begin position="114"/>
        <end position="128"/>
    </location>
</feature>
<dbReference type="VEuPathDB" id="FungiDB:HMPREF1541_01552"/>
<evidence type="ECO:0000313" key="5">
    <source>
        <dbReference type="Proteomes" id="UP000030752"/>
    </source>
</evidence>
<dbReference type="EMBL" id="KB822718">
    <property type="protein sequence ID" value="ETN42398.1"/>
    <property type="molecule type" value="Genomic_DNA"/>
</dbReference>
<feature type="coiled-coil region" evidence="1">
    <location>
        <begin position="361"/>
        <end position="406"/>
    </location>
</feature>
<dbReference type="OrthoDB" id="72441at2759"/>
<feature type="region of interest" description="Disordered" evidence="2">
    <location>
        <begin position="440"/>
        <end position="522"/>
    </location>
</feature>
<feature type="region of interest" description="Disordered" evidence="2">
    <location>
        <begin position="1"/>
        <end position="23"/>
    </location>
</feature>
<feature type="compositionally biased region" description="Polar residues" evidence="2">
    <location>
        <begin position="1"/>
        <end position="10"/>
    </location>
</feature>
<dbReference type="PANTHER" id="PTHR23250">
    <property type="entry name" value="DYSFERLIN-RELATED"/>
    <property type="match status" value="1"/>
</dbReference>
<dbReference type="InterPro" id="IPR051513">
    <property type="entry name" value="Tectonin_beta-prop"/>
</dbReference>